<dbReference type="SMART" id="SM00987">
    <property type="entry name" value="UreE_C"/>
    <property type="match status" value="1"/>
</dbReference>
<keyword evidence="11" id="KW-0234">DNA repair</keyword>
<dbReference type="NCBIfam" id="NF040953">
    <property type="entry name" value="Arch_udg"/>
    <property type="match status" value="1"/>
</dbReference>
<protein>
    <recommendedName>
        <fullName evidence="4">Type-4 uracil-DNA glycosylase</fullName>
        <ecNumber evidence="3">3.2.2.27</ecNumber>
    </recommendedName>
</protein>
<evidence type="ECO:0000256" key="10">
    <source>
        <dbReference type="ARBA" id="ARBA00023014"/>
    </source>
</evidence>
<evidence type="ECO:0000256" key="2">
    <source>
        <dbReference type="ARBA" id="ARBA00006521"/>
    </source>
</evidence>
<comment type="similarity">
    <text evidence="2">Belongs to the uracil-DNA glycosylase (UDG) superfamily. Type 4 (UDGa) family.</text>
</comment>
<proteinExistence type="inferred from homology"/>
<dbReference type="EMBL" id="JFZT01000057">
    <property type="protein sequence ID" value="EZQ02088.1"/>
    <property type="molecule type" value="Genomic_DNA"/>
</dbReference>
<dbReference type="OrthoDB" id="8612at2157"/>
<dbReference type="InterPro" id="IPR051536">
    <property type="entry name" value="UDG_Type-4/5"/>
</dbReference>
<dbReference type="GO" id="GO:0004844">
    <property type="term" value="F:uracil DNA N-glycosylase activity"/>
    <property type="evidence" value="ECO:0007669"/>
    <property type="project" value="UniProtKB-EC"/>
</dbReference>
<dbReference type="Pfam" id="PF03167">
    <property type="entry name" value="UDG"/>
    <property type="match status" value="1"/>
</dbReference>
<dbReference type="InterPro" id="IPR005122">
    <property type="entry name" value="Uracil-DNA_glycosylase-like"/>
</dbReference>
<evidence type="ECO:0000259" key="12">
    <source>
        <dbReference type="SMART" id="SM00986"/>
    </source>
</evidence>
<name>A0A031LMG0_9CREN</name>
<comment type="catalytic activity">
    <reaction evidence="1">
        <text>Hydrolyzes single-stranded DNA or mismatched double-stranded DNA and polynucleotides, releasing free uracil.</text>
        <dbReference type="EC" id="3.2.2.27"/>
    </reaction>
</comment>
<evidence type="ECO:0000256" key="5">
    <source>
        <dbReference type="ARBA" id="ARBA00022485"/>
    </source>
</evidence>
<dbReference type="InterPro" id="IPR053423">
    <property type="entry name" value="Type-4_UDG"/>
</dbReference>
<dbReference type="FunFam" id="3.40.470.10:FF:000013">
    <property type="entry name" value="Type-4 uracil-DNA glycosylase"/>
    <property type="match status" value="1"/>
</dbReference>
<dbReference type="GO" id="GO:0051539">
    <property type="term" value="F:4 iron, 4 sulfur cluster binding"/>
    <property type="evidence" value="ECO:0007669"/>
    <property type="project" value="UniProtKB-KW"/>
</dbReference>
<reference evidence="13 14" key="1">
    <citation type="submission" date="2014-03" db="EMBL/GenBank/DDBJ databases">
        <title>Draft genome sequence of the novel thermoacidophilic archaea Acidianus copahuensis ALE1 strain, isolated from Copahue volcanic area in Neuquen Argentina.</title>
        <authorList>
            <person name="Urbieta M.S."/>
            <person name="Rascovan N."/>
            <person name="Castro C."/>
            <person name="Revale S."/>
            <person name="Giaveno M.A."/>
            <person name="Vazquez M.P."/>
            <person name="Donati E.R."/>
        </authorList>
    </citation>
    <scope>NUCLEOTIDE SEQUENCE [LARGE SCALE GENOMIC DNA]</scope>
    <source>
        <strain evidence="13 14">ALE1</strain>
    </source>
</reference>
<dbReference type="STRING" id="1160895.CM19_11535"/>
<evidence type="ECO:0000256" key="3">
    <source>
        <dbReference type="ARBA" id="ARBA00012030"/>
    </source>
</evidence>
<feature type="domain" description="Uracil-DNA glycosylase-like" evidence="12">
    <location>
        <begin position="27"/>
        <end position="179"/>
    </location>
</feature>
<dbReference type="NCBIfam" id="TIGR00758">
    <property type="entry name" value="UDG_fam4"/>
    <property type="match status" value="1"/>
</dbReference>
<dbReference type="PANTHER" id="PTHR33693:SF1">
    <property type="entry name" value="TYPE-4 URACIL-DNA GLYCOSYLASE"/>
    <property type="match status" value="1"/>
</dbReference>
<evidence type="ECO:0000256" key="8">
    <source>
        <dbReference type="ARBA" id="ARBA00022801"/>
    </source>
</evidence>
<keyword evidence="14" id="KW-1185">Reference proteome</keyword>
<accession>A0A031LMG0</accession>
<comment type="caution">
    <text evidence="13">The sequence shown here is derived from an EMBL/GenBank/DDBJ whole genome shotgun (WGS) entry which is preliminary data.</text>
</comment>
<dbReference type="Gene3D" id="3.40.470.10">
    <property type="entry name" value="Uracil-DNA glycosylase-like domain"/>
    <property type="match status" value="1"/>
</dbReference>
<dbReference type="EC" id="3.2.2.27" evidence="3"/>
<dbReference type="PANTHER" id="PTHR33693">
    <property type="entry name" value="TYPE-5 URACIL-DNA GLYCOSYLASE"/>
    <property type="match status" value="1"/>
</dbReference>
<dbReference type="InterPro" id="IPR005273">
    <property type="entry name" value="Ura-DNA_glyco_family4"/>
</dbReference>
<sequence>MEIDDIAREVESCRKCKLSISRIRAVPGEGNPRARVMLIGEAPGANEDKEGRPFVGAAGKFLTQLLASIGLSRDMVFITNLVKCRPPENRDPEKDEISACSQYLERQILSIKPEIIVTLGRHSTTYMMAKLGISPKTINSVRGKFYFISSYNCYVFPTFHPAAALYNPSLRKELEEDFKKLGERINSKKVTLDTFMVGNGSGNKGKEGSGDSIK</sequence>
<keyword evidence="10" id="KW-0411">Iron-sulfur</keyword>
<organism evidence="13 14">
    <name type="scientific">Candidatus Acidianus copahuensis</name>
    <dbReference type="NCBI Taxonomy" id="1160895"/>
    <lineage>
        <taxon>Archaea</taxon>
        <taxon>Thermoproteota</taxon>
        <taxon>Thermoprotei</taxon>
        <taxon>Sulfolobales</taxon>
        <taxon>Sulfolobaceae</taxon>
        <taxon>Acidianus</taxon>
    </lineage>
</organism>
<evidence type="ECO:0000256" key="11">
    <source>
        <dbReference type="ARBA" id="ARBA00023204"/>
    </source>
</evidence>
<evidence type="ECO:0000256" key="4">
    <source>
        <dbReference type="ARBA" id="ARBA00019403"/>
    </source>
</evidence>
<dbReference type="RefSeq" id="WP_048100472.1">
    <property type="nucleotide sequence ID" value="NZ_JFZT01000057.1"/>
</dbReference>
<keyword evidence="8" id="KW-0378">Hydrolase</keyword>
<evidence type="ECO:0000256" key="7">
    <source>
        <dbReference type="ARBA" id="ARBA00022763"/>
    </source>
</evidence>
<keyword evidence="7" id="KW-0227">DNA damage</keyword>
<dbReference type="CDD" id="cd10030">
    <property type="entry name" value="UDG-F4_TTUDGA_SPO1dp_like"/>
    <property type="match status" value="1"/>
</dbReference>
<keyword evidence="5" id="KW-0004">4Fe-4S</keyword>
<evidence type="ECO:0000313" key="14">
    <source>
        <dbReference type="Proteomes" id="UP000024332"/>
    </source>
</evidence>
<evidence type="ECO:0000313" key="13">
    <source>
        <dbReference type="EMBL" id="EZQ02088.1"/>
    </source>
</evidence>
<keyword evidence="9" id="KW-0408">Iron</keyword>
<dbReference type="GO" id="GO:0006281">
    <property type="term" value="P:DNA repair"/>
    <property type="evidence" value="ECO:0007669"/>
    <property type="project" value="UniProtKB-KW"/>
</dbReference>
<dbReference type="AlphaFoldDB" id="A0A031LMG0"/>
<evidence type="ECO:0000256" key="1">
    <source>
        <dbReference type="ARBA" id="ARBA00001400"/>
    </source>
</evidence>
<dbReference type="Proteomes" id="UP000024332">
    <property type="component" value="Unassembled WGS sequence"/>
</dbReference>
<keyword evidence="6" id="KW-0479">Metal-binding</keyword>
<dbReference type="GO" id="GO:0046872">
    <property type="term" value="F:metal ion binding"/>
    <property type="evidence" value="ECO:0007669"/>
    <property type="project" value="UniProtKB-KW"/>
</dbReference>
<dbReference type="SUPFAM" id="SSF52141">
    <property type="entry name" value="Uracil-DNA glycosylase-like"/>
    <property type="match status" value="1"/>
</dbReference>
<evidence type="ECO:0000256" key="9">
    <source>
        <dbReference type="ARBA" id="ARBA00023004"/>
    </source>
</evidence>
<dbReference type="InterPro" id="IPR036895">
    <property type="entry name" value="Uracil-DNA_glycosylase-like_sf"/>
</dbReference>
<evidence type="ECO:0000256" key="6">
    <source>
        <dbReference type="ARBA" id="ARBA00022723"/>
    </source>
</evidence>
<gene>
    <name evidence="13" type="ORF">CM19_11535</name>
</gene>
<dbReference type="SMART" id="SM00986">
    <property type="entry name" value="UDG"/>
    <property type="match status" value="1"/>
</dbReference>